<name>A0A3B1CDN0_9ZZZZ</name>
<dbReference type="EMBL" id="UOGD01000002">
    <property type="protein sequence ID" value="VAX14917.1"/>
    <property type="molecule type" value="Genomic_DNA"/>
</dbReference>
<dbReference type="InterPro" id="IPR000055">
    <property type="entry name" value="Restrct_endonuc_typeI_TRD"/>
</dbReference>
<dbReference type="AlphaFoldDB" id="A0A3B1CDN0"/>
<dbReference type="Gene3D" id="3.90.220.20">
    <property type="entry name" value="DNA methylase specificity domains"/>
    <property type="match status" value="2"/>
</dbReference>
<dbReference type="SUPFAM" id="SSF116734">
    <property type="entry name" value="DNA methylase specificity domain"/>
    <property type="match status" value="2"/>
</dbReference>
<dbReference type="GO" id="GO:0009307">
    <property type="term" value="P:DNA restriction-modification system"/>
    <property type="evidence" value="ECO:0007669"/>
    <property type="project" value="UniProtKB-KW"/>
</dbReference>
<keyword evidence="2" id="KW-0680">Restriction system</keyword>
<evidence type="ECO:0000256" key="4">
    <source>
        <dbReference type="SAM" id="Coils"/>
    </source>
</evidence>
<sequence>MTNFKISNNVDSEKIFLVNHSEIDKRLDPFYYIPNLVKLEEKVNEANPRKLKKFVKSIASGATPKTTESEKYYSNKDNGVPFLRVQNLSSTGLLNYDNLKYINLETHNGMLNRSKVKSGDLLIKITGVGRMAIASVVPDNFEGNINQHIVVIKTGDTEISKTIAAFLNSDIGEKLASRRSTGGTRPALDYPALLSIPIVFNKKILEIIDKAVEFKNRKETKAQELLDGIDDYLLNKLGIKLPEEDNMLKNRVFTTNLSEVSGGRLDAYYYQNIFTACNKKIKQSIYQITKLKNCLNNTLIKGRLPSEKEKGGNCKVIQINSIRSDGTINFDKLITAQDIFTKYQLLINDDILIVITGATIGKIALWKNTSDKYYLGGDIVKFQVNNRCVPNYIYSFLKTKFARTHFRRSITGATNGHLSTNDIMNLLIPLPPLSKQEEIANHISKIRKQAKALQQEAITALENTKRKIEEIIIG</sequence>
<feature type="domain" description="Type I restriction modification DNA specificity" evidence="5">
    <location>
        <begin position="300"/>
        <end position="462"/>
    </location>
</feature>
<comment type="similarity">
    <text evidence="1">Belongs to the type-I restriction system S methylase family.</text>
</comment>
<evidence type="ECO:0000256" key="2">
    <source>
        <dbReference type="ARBA" id="ARBA00022747"/>
    </source>
</evidence>
<accession>A0A3B1CDN0</accession>
<dbReference type="GO" id="GO:0003677">
    <property type="term" value="F:DNA binding"/>
    <property type="evidence" value="ECO:0007669"/>
    <property type="project" value="UniProtKB-KW"/>
</dbReference>
<keyword evidence="4" id="KW-0175">Coiled coil</keyword>
<dbReference type="InterPro" id="IPR044946">
    <property type="entry name" value="Restrct_endonuc_typeI_TRD_sf"/>
</dbReference>
<proteinExistence type="inferred from homology"/>
<keyword evidence="3" id="KW-0238">DNA-binding</keyword>
<dbReference type="Pfam" id="PF01420">
    <property type="entry name" value="Methylase_S"/>
    <property type="match status" value="1"/>
</dbReference>
<evidence type="ECO:0000256" key="3">
    <source>
        <dbReference type="ARBA" id="ARBA00023125"/>
    </source>
</evidence>
<feature type="coiled-coil region" evidence="4">
    <location>
        <begin position="436"/>
        <end position="463"/>
    </location>
</feature>
<dbReference type="PANTHER" id="PTHR30408:SF12">
    <property type="entry name" value="TYPE I RESTRICTION ENZYME MJAVIII SPECIFICITY SUBUNIT"/>
    <property type="match status" value="1"/>
</dbReference>
<gene>
    <name evidence="6" type="ORF">MNBD_IGNAVI01-1028</name>
</gene>
<reference evidence="6" key="1">
    <citation type="submission" date="2018-06" db="EMBL/GenBank/DDBJ databases">
        <authorList>
            <person name="Zhirakovskaya E."/>
        </authorList>
    </citation>
    <scope>NUCLEOTIDE SEQUENCE</scope>
</reference>
<dbReference type="PANTHER" id="PTHR30408">
    <property type="entry name" value="TYPE-1 RESTRICTION ENZYME ECOKI SPECIFICITY PROTEIN"/>
    <property type="match status" value="1"/>
</dbReference>
<evidence type="ECO:0000313" key="6">
    <source>
        <dbReference type="EMBL" id="VAX14917.1"/>
    </source>
</evidence>
<organism evidence="6">
    <name type="scientific">hydrothermal vent metagenome</name>
    <dbReference type="NCBI Taxonomy" id="652676"/>
    <lineage>
        <taxon>unclassified sequences</taxon>
        <taxon>metagenomes</taxon>
        <taxon>ecological metagenomes</taxon>
    </lineage>
</organism>
<evidence type="ECO:0000256" key="1">
    <source>
        <dbReference type="ARBA" id="ARBA00010923"/>
    </source>
</evidence>
<dbReference type="InterPro" id="IPR052021">
    <property type="entry name" value="Type-I_RS_S_subunit"/>
</dbReference>
<evidence type="ECO:0000259" key="5">
    <source>
        <dbReference type="Pfam" id="PF01420"/>
    </source>
</evidence>
<protein>
    <submittedName>
        <fullName evidence="6">Type I restriction-modification system, specificity subunit S</fullName>
    </submittedName>
</protein>